<keyword evidence="4 6" id="KW-0378">Hydrolase</keyword>
<dbReference type="Gene3D" id="2.60.120.260">
    <property type="entry name" value="Galactose-binding domain-like"/>
    <property type="match status" value="1"/>
</dbReference>
<dbReference type="GO" id="GO:0045490">
    <property type="term" value="P:pectin catabolic process"/>
    <property type="evidence" value="ECO:0007669"/>
    <property type="project" value="TreeGrafter"/>
</dbReference>
<protein>
    <recommendedName>
        <fullName evidence="3 6">Arabinogalactan endo-beta-1,4-galactanase</fullName>
        <ecNumber evidence="3 6">3.2.1.89</ecNumber>
    </recommendedName>
</protein>
<proteinExistence type="inferred from homology"/>
<feature type="domain" description="Secretion system C-terminal sorting" evidence="7">
    <location>
        <begin position="759"/>
        <end position="832"/>
    </location>
</feature>
<keyword evidence="9" id="KW-1185">Reference proteome</keyword>
<dbReference type="InterPro" id="IPR011683">
    <property type="entry name" value="Glyco_hydro_53"/>
</dbReference>
<dbReference type="NCBIfam" id="TIGR04183">
    <property type="entry name" value="Por_Secre_tail"/>
    <property type="match status" value="1"/>
</dbReference>
<evidence type="ECO:0000259" key="7">
    <source>
        <dbReference type="Pfam" id="PF18962"/>
    </source>
</evidence>
<comment type="similarity">
    <text evidence="2 6">Belongs to the glycosyl hydrolase 53 family.</text>
</comment>
<comment type="catalytic activity">
    <reaction evidence="1 6">
        <text>The enzyme specifically hydrolyzes (1-&gt;4)-beta-D-galactosidic linkages in type I arabinogalactans.</text>
        <dbReference type="EC" id="3.2.1.89"/>
    </reaction>
</comment>
<evidence type="ECO:0000256" key="2">
    <source>
        <dbReference type="ARBA" id="ARBA00010687"/>
    </source>
</evidence>
<dbReference type="GO" id="GO:0015926">
    <property type="term" value="F:glucosidase activity"/>
    <property type="evidence" value="ECO:0007669"/>
    <property type="project" value="InterPro"/>
</dbReference>
<evidence type="ECO:0000256" key="1">
    <source>
        <dbReference type="ARBA" id="ARBA00001695"/>
    </source>
</evidence>
<feature type="chain" id="PRO_5041018439" description="Arabinogalactan endo-beta-1,4-galactanase" evidence="6">
    <location>
        <begin position="21"/>
        <end position="833"/>
    </location>
</feature>
<comment type="caution">
    <text evidence="8">The sequence shown here is derived from an EMBL/GenBank/DDBJ whole genome shotgun (WGS) entry which is preliminary data.</text>
</comment>
<dbReference type="Pfam" id="PF07745">
    <property type="entry name" value="Glyco_hydro_53"/>
    <property type="match status" value="1"/>
</dbReference>
<dbReference type="InterPro" id="IPR017853">
    <property type="entry name" value="GH"/>
</dbReference>
<dbReference type="EMBL" id="JALBGC010000004">
    <property type="protein sequence ID" value="MCI1189101.1"/>
    <property type="molecule type" value="Genomic_DNA"/>
</dbReference>
<dbReference type="InterPro" id="IPR026444">
    <property type="entry name" value="Secre_tail"/>
</dbReference>
<feature type="signal peptide" evidence="6">
    <location>
        <begin position="1"/>
        <end position="20"/>
    </location>
</feature>
<accession>A0A9X1VN04</accession>
<dbReference type="Gene3D" id="3.20.20.80">
    <property type="entry name" value="Glycosidases"/>
    <property type="match status" value="1"/>
</dbReference>
<dbReference type="Pfam" id="PF18962">
    <property type="entry name" value="Por_Secre_tail"/>
    <property type="match status" value="1"/>
</dbReference>
<dbReference type="Proteomes" id="UP001139193">
    <property type="component" value="Unassembled WGS sequence"/>
</dbReference>
<evidence type="ECO:0000313" key="8">
    <source>
        <dbReference type="EMBL" id="MCI1189101.1"/>
    </source>
</evidence>
<organism evidence="8 9">
    <name type="scientific">Hymenobacter cyanobacteriorum</name>
    <dbReference type="NCBI Taxonomy" id="2926463"/>
    <lineage>
        <taxon>Bacteria</taxon>
        <taxon>Pseudomonadati</taxon>
        <taxon>Bacteroidota</taxon>
        <taxon>Cytophagia</taxon>
        <taxon>Cytophagales</taxon>
        <taxon>Hymenobacteraceae</taxon>
        <taxon>Hymenobacter</taxon>
    </lineage>
</organism>
<evidence type="ECO:0000256" key="5">
    <source>
        <dbReference type="ARBA" id="ARBA00023295"/>
    </source>
</evidence>
<reference evidence="8" key="1">
    <citation type="submission" date="2022-03" db="EMBL/GenBank/DDBJ databases">
        <title>Bacterial whole genome sequence for Hymenobacter sp. DH14.</title>
        <authorList>
            <person name="Le V."/>
        </authorList>
    </citation>
    <scope>NUCLEOTIDE SEQUENCE</scope>
    <source>
        <strain evidence="8">DH14</strain>
    </source>
</reference>
<dbReference type="RefSeq" id="WP_241937322.1">
    <property type="nucleotide sequence ID" value="NZ_JALBGC010000004.1"/>
</dbReference>
<evidence type="ECO:0000256" key="3">
    <source>
        <dbReference type="ARBA" id="ARBA00012556"/>
    </source>
</evidence>
<dbReference type="GO" id="GO:0031218">
    <property type="term" value="F:arabinogalactan endo-1,4-beta-galactosidase activity"/>
    <property type="evidence" value="ECO:0007669"/>
    <property type="project" value="UniProtKB-EC"/>
</dbReference>
<name>A0A9X1VN04_9BACT</name>
<dbReference type="PANTHER" id="PTHR34983">
    <property type="entry name" value="ARABINOGALACTAN ENDO-BETA-1,4-GALACTANASE A"/>
    <property type="match status" value="1"/>
</dbReference>
<gene>
    <name evidence="8" type="ORF">MON38_16880</name>
</gene>
<dbReference type="SUPFAM" id="SSF51445">
    <property type="entry name" value="(Trans)glycosidases"/>
    <property type="match status" value="1"/>
</dbReference>
<keyword evidence="5 6" id="KW-0326">Glycosidase</keyword>
<evidence type="ECO:0000313" key="9">
    <source>
        <dbReference type="Proteomes" id="UP001139193"/>
    </source>
</evidence>
<keyword evidence="6" id="KW-0732">Signal</keyword>
<dbReference type="EC" id="3.2.1.89" evidence="3 6"/>
<dbReference type="AlphaFoldDB" id="A0A9X1VN04"/>
<dbReference type="PANTHER" id="PTHR34983:SF1">
    <property type="entry name" value="ARABINOGALACTAN ENDO-BETA-1,4-GALACTANASE A"/>
    <property type="match status" value="1"/>
</dbReference>
<evidence type="ECO:0000256" key="6">
    <source>
        <dbReference type="RuleBase" id="RU361192"/>
    </source>
</evidence>
<evidence type="ECO:0000256" key="4">
    <source>
        <dbReference type="ARBA" id="ARBA00022801"/>
    </source>
</evidence>
<sequence length="833" mass="88117">MKRLLFFLSLLAALAPQARAQTAAPFAKGADVSWVTQMEQSGYRFYTETGVQQDLFQVLKGYDMNTIRLRVWVNPAGGWSNPADVLAKAQRAQAAGYRILIDFHYSDEFADPGRQNKPAAWAAYPFAQLLTAVYDHTFSTLELLKNNGITPEWVQVGNETNDGMLWPDGKASTNMAQFAQLFDRGYAAVKASNPNIKVIAHVSNGFNVNTSRYIFGGLVANNARFDVMGLSLYPSITDWPTLTAQCQANMNDLVVRYPGKEVMVVETGMPADAPIPTQQMLLDLQTKTRAVPGNKGLGVLYWEPQAYNWMNYGLSAWNTAGRPTAALQAFRNVPPAAGLLVNPGFEFTGPTQTPLGWSTASTADADADFTQAPGAAGLYQLTHQKATAYQVRTYQLLANVPNGTYMLRARAQSSGGQTQCQLYASGFGGTELATTLPTSANWVPVQVPNIVVSNGQCEIGLRSTAGAGQTARLDEVEFVTSTTAATAQFTVDGQASAAEIGTGPGQYQLAATYTGPHSEADRGLQALYVGSTATTLNLLLAGSAESAGGSYRALVLYLNTAGQPGAPAGQQLIGGNNGPSPLKHRPTLDMQADYGFRVSVGPTSATANDVYFSRVSYVTGAPIVPGNDTYLGAGTKTGGVVVAPATLDLAGARFAYFNTPALTANTGNVGLEIEIPLAALGAAGVSVGAGSRIELFAGYTDADGVFLTDVLPTIPGRTTVLGVNPDFTAIPGNQYVAFQLGSGVLAARSAADKALDVSIYPNPTAAAATLAYTVPGTQSVQLNVYNATGQRVRTVAQRQTGRQELVLDRLPAGMYLLKLQVGELTTSRQLVVQ</sequence>